<dbReference type="AlphaFoldDB" id="A0A7V7KX70"/>
<feature type="chain" id="PRO_5031438677" description="Lipoprotein" evidence="1">
    <location>
        <begin position="20"/>
        <end position="118"/>
    </location>
</feature>
<keyword evidence="1" id="KW-0732">Signal</keyword>
<evidence type="ECO:0000256" key="1">
    <source>
        <dbReference type="SAM" id="SignalP"/>
    </source>
</evidence>
<gene>
    <name evidence="2" type="ORF">DT594_03200</name>
</gene>
<reference evidence="2 3" key="1">
    <citation type="submission" date="2018-07" db="EMBL/GenBank/DDBJ databases">
        <title>Pseudomonas laoshanensis sp. nov., isolated from soil.</title>
        <authorList>
            <person name="Sun J."/>
            <person name="Yu L."/>
            <person name="Wang M."/>
            <person name="Zhang C."/>
        </authorList>
    </citation>
    <scope>NUCLEOTIDE SEQUENCE [LARGE SCALE GENOMIC DNA]</scope>
    <source>
        <strain evidence="2 3">Y22</strain>
    </source>
</reference>
<dbReference type="EMBL" id="QOVF01000001">
    <property type="protein sequence ID" value="KAA0696373.1"/>
    <property type="molecule type" value="Genomic_DNA"/>
</dbReference>
<proteinExistence type="predicted"/>
<evidence type="ECO:0008006" key="4">
    <source>
        <dbReference type="Google" id="ProtNLM"/>
    </source>
</evidence>
<protein>
    <recommendedName>
        <fullName evidence="4">Lipoprotein</fullName>
    </recommendedName>
</protein>
<accession>A0A7V7KX70</accession>
<dbReference type="Proteomes" id="UP000463138">
    <property type="component" value="Unassembled WGS sequence"/>
</dbReference>
<evidence type="ECO:0000313" key="3">
    <source>
        <dbReference type="Proteomes" id="UP000463138"/>
    </source>
</evidence>
<sequence>MKLAQACAVIACMPAVALAAPQVLLDSELNELDIRTLVIDPEDSTGPASADNPKHLRLTNNHSSAVECSLRPEPAEQAWTFFPDATIQPGEQAELRIGGDYSTETIRVKLVCEDEELL</sequence>
<dbReference type="RefSeq" id="WP_149331341.1">
    <property type="nucleotide sequence ID" value="NZ_QOVF01000001.1"/>
</dbReference>
<comment type="caution">
    <text evidence="2">The sequence shown here is derived from an EMBL/GenBank/DDBJ whole genome shotgun (WGS) entry which is preliminary data.</text>
</comment>
<feature type="signal peptide" evidence="1">
    <location>
        <begin position="1"/>
        <end position="19"/>
    </location>
</feature>
<keyword evidence="3" id="KW-1185">Reference proteome</keyword>
<name>A0A7V7KX70_9GAMM</name>
<evidence type="ECO:0000313" key="2">
    <source>
        <dbReference type="EMBL" id="KAA0696373.1"/>
    </source>
</evidence>
<organism evidence="2 3">
    <name type="scientific">Halopseudomonas laoshanensis</name>
    <dbReference type="NCBI Taxonomy" id="2268758"/>
    <lineage>
        <taxon>Bacteria</taxon>
        <taxon>Pseudomonadati</taxon>
        <taxon>Pseudomonadota</taxon>
        <taxon>Gammaproteobacteria</taxon>
        <taxon>Pseudomonadales</taxon>
        <taxon>Pseudomonadaceae</taxon>
        <taxon>Halopseudomonas</taxon>
    </lineage>
</organism>
<dbReference type="OrthoDB" id="6894886at2"/>